<sequence length="707" mass="79265">MFGHNRKNSNTGFNLSDDEDEDTFIPISITENSNDKNNNNNNSILINKHQQDEEEEEEEEEDISHRAILLNTINTNSSSNNNNNNDIESLDHHHHFQQHQNLVEVMYRCCFSKVFVKAIALFVGVLGLLLTVILLSVSFASVNNNNNNNPSSNIFSIYPPKLQLPLWVLNLADSNRIKQHVRYLSDDNLQGRLPGSNGEELAVSYIESIFRTSYLEPFGDKGGFRQNVPLYAYRTIPLTEMVFRNIQDGKKMVSLSWKNNVKEFLASTGRQYEQYVNITDVPIVFVGYGIDIKQHGGWNDYEGVDVAGKVVVSLLGFPSDAFGVDTSYTSRWTYKYEEAQRQGALGCIIVHTDESAGYAFSVLENGFVKEQIANDRGVNSTELGLALTSWITKDSASTLAKALGSSLSDWQSMAKAKGFKAIEYPNVGLSLSMEYPSWTFNATNVVAKIPGVVDPDQLIVVMAHHDHLGSYLDTDTNKTIIFNGAMDNASGVGTMLEVATILGHFNKFIHSSTFSEIGPLKSFNRTIVFVSTTAEESGLLGAQHFIKQIMQSLYPLKTPDQVFISSLNFDIVNPLSETKDTVAYGYRLSSPLDTVFKGVCKSEGMEITKDPEPQMNHLFRNDGLAFLRNNITSLTIGIGTKYIGQPENYFLQQYQEYYKQRYHTDLDIFNEAWSFKGAVQQVRLGARLAFYLSSTEADRPPLTKSIY</sequence>
<comment type="similarity">
    <text evidence="8">Belongs to the peptidase M28 family. M28E subfamily.</text>
</comment>
<dbReference type="PANTHER" id="PTHR12147:SF56">
    <property type="entry name" value="AMINOPEPTIDASE YDR415C-RELATED"/>
    <property type="match status" value="1"/>
</dbReference>
<keyword evidence="7" id="KW-0862">Zinc</keyword>
<name>A0A8J4V7Z3_9MYCE</name>
<comment type="cofactor">
    <cofactor evidence="1">
        <name>Zn(2+)</name>
        <dbReference type="ChEBI" id="CHEBI:29105"/>
    </cofactor>
</comment>
<dbReference type="InterPro" id="IPR045175">
    <property type="entry name" value="M28_fam"/>
</dbReference>
<keyword evidence="6" id="KW-0378">Hydrolase</keyword>
<dbReference type="Proteomes" id="UP000695562">
    <property type="component" value="Unassembled WGS sequence"/>
</dbReference>
<keyword evidence="3" id="KW-0645">Protease</keyword>
<evidence type="ECO:0000256" key="6">
    <source>
        <dbReference type="ARBA" id="ARBA00022801"/>
    </source>
</evidence>
<dbReference type="Gene3D" id="3.40.630.10">
    <property type="entry name" value="Zn peptidases"/>
    <property type="match status" value="1"/>
</dbReference>
<protein>
    <recommendedName>
        <fullName evidence="11">Peptidase M28 domain-containing protein</fullName>
    </recommendedName>
</protein>
<evidence type="ECO:0000313" key="12">
    <source>
        <dbReference type="EMBL" id="KAF2077297.1"/>
    </source>
</evidence>
<dbReference type="Gene3D" id="3.50.30.30">
    <property type="match status" value="1"/>
</dbReference>
<dbReference type="OrthoDB" id="2214at2759"/>
<dbReference type="InterPro" id="IPR046450">
    <property type="entry name" value="PA_dom_sf"/>
</dbReference>
<dbReference type="PANTHER" id="PTHR12147">
    <property type="entry name" value="METALLOPEPTIDASE M28 FAMILY MEMBER"/>
    <property type="match status" value="1"/>
</dbReference>
<keyword evidence="10" id="KW-0472">Membrane</keyword>
<keyword evidence="2" id="KW-0031">Aminopeptidase</keyword>
<gene>
    <name evidence="12" type="ORF">CYY_001422</name>
</gene>
<keyword evidence="10" id="KW-1133">Transmembrane helix</keyword>
<dbReference type="GO" id="GO:0004177">
    <property type="term" value="F:aminopeptidase activity"/>
    <property type="evidence" value="ECO:0007669"/>
    <property type="project" value="UniProtKB-KW"/>
</dbReference>
<dbReference type="AlphaFoldDB" id="A0A8J4V7Z3"/>
<dbReference type="SUPFAM" id="SSF52025">
    <property type="entry name" value="PA domain"/>
    <property type="match status" value="1"/>
</dbReference>
<evidence type="ECO:0000259" key="11">
    <source>
        <dbReference type="Pfam" id="PF04389"/>
    </source>
</evidence>
<evidence type="ECO:0000256" key="5">
    <source>
        <dbReference type="ARBA" id="ARBA00022729"/>
    </source>
</evidence>
<feature type="domain" description="Peptidase M28" evidence="11">
    <location>
        <begin position="444"/>
        <end position="671"/>
    </location>
</feature>
<evidence type="ECO:0000256" key="8">
    <source>
        <dbReference type="ARBA" id="ARBA00043962"/>
    </source>
</evidence>
<reference evidence="12" key="1">
    <citation type="submission" date="2020-01" db="EMBL/GenBank/DDBJ databases">
        <title>Development of genomics and gene disruption for Polysphondylium violaceum indicates a role for the polyketide synthase stlB in stalk morphogenesis.</title>
        <authorList>
            <person name="Narita B."/>
            <person name="Kawabe Y."/>
            <person name="Kin K."/>
            <person name="Saito T."/>
            <person name="Gibbs R."/>
            <person name="Kuspa A."/>
            <person name="Muzny D."/>
            <person name="Queller D."/>
            <person name="Richards S."/>
            <person name="Strassman J."/>
            <person name="Sucgang R."/>
            <person name="Worley K."/>
            <person name="Schaap P."/>
        </authorList>
    </citation>
    <scope>NUCLEOTIDE SEQUENCE</scope>
    <source>
        <strain evidence="12">QSvi11</strain>
    </source>
</reference>
<evidence type="ECO:0000256" key="10">
    <source>
        <dbReference type="SAM" id="Phobius"/>
    </source>
</evidence>
<evidence type="ECO:0000256" key="1">
    <source>
        <dbReference type="ARBA" id="ARBA00001947"/>
    </source>
</evidence>
<dbReference type="GO" id="GO:0006508">
    <property type="term" value="P:proteolysis"/>
    <property type="evidence" value="ECO:0007669"/>
    <property type="project" value="UniProtKB-KW"/>
</dbReference>
<dbReference type="Pfam" id="PF04389">
    <property type="entry name" value="Peptidase_M28"/>
    <property type="match status" value="1"/>
</dbReference>
<evidence type="ECO:0000313" key="13">
    <source>
        <dbReference type="Proteomes" id="UP000695562"/>
    </source>
</evidence>
<evidence type="ECO:0000256" key="4">
    <source>
        <dbReference type="ARBA" id="ARBA00022723"/>
    </source>
</evidence>
<keyword evidence="4" id="KW-0479">Metal-binding</keyword>
<dbReference type="EMBL" id="AJWJ01000033">
    <property type="protein sequence ID" value="KAF2077297.1"/>
    <property type="molecule type" value="Genomic_DNA"/>
</dbReference>
<keyword evidence="13" id="KW-1185">Reference proteome</keyword>
<dbReference type="InterPro" id="IPR007484">
    <property type="entry name" value="Peptidase_M28"/>
</dbReference>
<evidence type="ECO:0000256" key="3">
    <source>
        <dbReference type="ARBA" id="ARBA00022670"/>
    </source>
</evidence>
<dbReference type="GO" id="GO:0046872">
    <property type="term" value="F:metal ion binding"/>
    <property type="evidence" value="ECO:0007669"/>
    <property type="project" value="UniProtKB-KW"/>
</dbReference>
<evidence type="ECO:0000256" key="7">
    <source>
        <dbReference type="ARBA" id="ARBA00022833"/>
    </source>
</evidence>
<feature type="transmembrane region" description="Helical" evidence="10">
    <location>
        <begin position="114"/>
        <end position="140"/>
    </location>
</feature>
<organism evidence="12 13">
    <name type="scientific">Polysphondylium violaceum</name>
    <dbReference type="NCBI Taxonomy" id="133409"/>
    <lineage>
        <taxon>Eukaryota</taxon>
        <taxon>Amoebozoa</taxon>
        <taxon>Evosea</taxon>
        <taxon>Eumycetozoa</taxon>
        <taxon>Dictyostelia</taxon>
        <taxon>Dictyosteliales</taxon>
        <taxon>Dictyosteliaceae</taxon>
        <taxon>Polysphondylium</taxon>
    </lineage>
</organism>
<dbReference type="GO" id="GO:0008235">
    <property type="term" value="F:metalloexopeptidase activity"/>
    <property type="evidence" value="ECO:0007669"/>
    <property type="project" value="InterPro"/>
</dbReference>
<keyword evidence="5" id="KW-0732">Signal</keyword>
<proteinExistence type="inferred from homology"/>
<accession>A0A8J4V7Z3</accession>
<dbReference type="SUPFAM" id="SSF53187">
    <property type="entry name" value="Zn-dependent exopeptidases"/>
    <property type="match status" value="1"/>
</dbReference>
<keyword evidence="10" id="KW-0812">Transmembrane</keyword>
<comment type="caution">
    <text evidence="12">The sequence shown here is derived from an EMBL/GenBank/DDBJ whole genome shotgun (WGS) entry which is preliminary data.</text>
</comment>
<feature type="region of interest" description="Disordered" evidence="9">
    <location>
        <begin position="1"/>
        <end position="20"/>
    </location>
</feature>
<evidence type="ECO:0000256" key="2">
    <source>
        <dbReference type="ARBA" id="ARBA00022438"/>
    </source>
</evidence>
<evidence type="ECO:0000256" key="9">
    <source>
        <dbReference type="SAM" id="MobiDB-lite"/>
    </source>
</evidence>